<comment type="caution">
    <text evidence="2">The sequence shown here is derived from an EMBL/GenBank/DDBJ whole genome shotgun (WGS) entry which is preliminary data.</text>
</comment>
<evidence type="ECO:0000256" key="1">
    <source>
        <dbReference type="SAM" id="MobiDB-lite"/>
    </source>
</evidence>
<keyword evidence="3" id="KW-1185">Reference proteome</keyword>
<sequence>MSEESGEFGNPRLLSNGLSSGRPPKSSLGSDALVTDNGQFNQQMQRICSGPLLERPGSPLSVYLQGQCKKLRESDMQDQVVGSNSMEVEDDGKTIDSALGGVSSTPNGHTRMSCANIVGASLQRNNEGRDDLEDLESDPNKIEVLDEDCVVDRTGKLCDSKNGKDNVPKEGSTNSEVEIATKEVSSGDRRLFGPWMTVESRRKRTLMGGQPSSRGHGKHVTSSMDNRFAVLENEQVEPMEDQRVESCNNVV</sequence>
<gene>
    <name evidence="2" type="ORF">V6N12_062444</name>
</gene>
<dbReference type="Proteomes" id="UP001472677">
    <property type="component" value="Unassembled WGS sequence"/>
</dbReference>
<dbReference type="EMBL" id="JBBPBM010000007">
    <property type="protein sequence ID" value="KAK8574762.1"/>
    <property type="molecule type" value="Genomic_DNA"/>
</dbReference>
<evidence type="ECO:0000313" key="3">
    <source>
        <dbReference type="Proteomes" id="UP001472677"/>
    </source>
</evidence>
<feature type="region of interest" description="Disordered" evidence="1">
    <location>
        <begin position="1"/>
        <end position="37"/>
    </location>
</feature>
<proteinExistence type="predicted"/>
<feature type="region of interest" description="Disordered" evidence="1">
    <location>
        <begin position="203"/>
        <end position="222"/>
    </location>
</feature>
<evidence type="ECO:0000313" key="2">
    <source>
        <dbReference type="EMBL" id="KAK8574762.1"/>
    </source>
</evidence>
<name>A0ABR2F8Z3_9ROSI</name>
<organism evidence="2 3">
    <name type="scientific">Hibiscus sabdariffa</name>
    <name type="common">roselle</name>
    <dbReference type="NCBI Taxonomy" id="183260"/>
    <lineage>
        <taxon>Eukaryota</taxon>
        <taxon>Viridiplantae</taxon>
        <taxon>Streptophyta</taxon>
        <taxon>Embryophyta</taxon>
        <taxon>Tracheophyta</taxon>
        <taxon>Spermatophyta</taxon>
        <taxon>Magnoliopsida</taxon>
        <taxon>eudicotyledons</taxon>
        <taxon>Gunneridae</taxon>
        <taxon>Pentapetalae</taxon>
        <taxon>rosids</taxon>
        <taxon>malvids</taxon>
        <taxon>Malvales</taxon>
        <taxon>Malvaceae</taxon>
        <taxon>Malvoideae</taxon>
        <taxon>Hibiscus</taxon>
    </lineage>
</organism>
<reference evidence="2 3" key="1">
    <citation type="journal article" date="2024" name="G3 (Bethesda)">
        <title>Genome assembly of Hibiscus sabdariffa L. provides insights into metabolisms of medicinal natural products.</title>
        <authorList>
            <person name="Kim T."/>
        </authorList>
    </citation>
    <scope>NUCLEOTIDE SEQUENCE [LARGE SCALE GENOMIC DNA]</scope>
    <source>
        <strain evidence="2">TK-2024</strain>
        <tissue evidence="2">Old leaves</tissue>
    </source>
</reference>
<accession>A0ABR2F8Z3</accession>
<protein>
    <submittedName>
        <fullName evidence="2">Uncharacterized protein</fullName>
    </submittedName>
</protein>